<accession>A0A318TAC5</accession>
<dbReference type="RefSeq" id="WP_110754553.1">
    <property type="nucleotide sequence ID" value="NZ_QJTF01000033.1"/>
</dbReference>
<evidence type="ECO:0000313" key="3">
    <source>
        <dbReference type="Proteomes" id="UP000247454"/>
    </source>
</evidence>
<dbReference type="OrthoDB" id="9990293at2"/>
<proteinExistence type="predicted"/>
<evidence type="ECO:0000256" key="1">
    <source>
        <dbReference type="SAM" id="MobiDB-lite"/>
    </source>
</evidence>
<dbReference type="Proteomes" id="UP000247454">
    <property type="component" value="Unassembled WGS sequence"/>
</dbReference>
<protein>
    <submittedName>
        <fullName evidence="2">Uncharacterized protein</fullName>
    </submittedName>
</protein>
<dbReference type="EMBL" id="QJTF01000033">
    <property type="protein sequence ID" value="PYE85268.1"/>
    <property type="molecule type" value="Genomic_DNA"/>
</dbReference>
<feature type="region of interest" description="Disordered" evidence="1">
    <location>
        <begin position="1"/>
        <end position="23"/>
    </location>
</feature>
<evidence type="ECO:0000313" key="2">
    <source>
        <dbReference type="EMBL" id="PYE85268.1"/>
    </source>
</evidence>
<keyword evidence="3" id="KW-1185">Reference proteome</keyword>
<sequence length="70" mass="7825">MSGEDRLKRRRGRPSNTSIAIKKAALAKQPDSFRLEEEALHTLESMAVAIAVIDHNLKNLMKNLAKKQPS</sequence>
<name>A0A318TAC5_9HYPH</name>
<comment type="caution">
    <text evidence="2">The sequence shown here is derived from an EMBL/GenBank/DDBJ whole genome shotgun (WGS) entry which is preliminary data.</text>
</comment>
<gene>
    <name evidence="2" type="ORF">C7477_13313</name>
</gene>
<reference evidence="2 3" key="1">
    <citation type="submission" date="2018-06" db="EMBL/GenBank/DDBJ databases">
        <title>Genomic Encyclopedia of Type Strains, Phase III (KMG-III): the genomes of soil and plant-associated and newly described type strains.</title>
        <authorList>
            <person name="Whitman W."/>
        </authorList>
    </citation>
    <scope>NUCLEOTIDE SEQUENCE [LARGE SCALE GENOMIC DNA]</scope>
    <source>
        <strain evidence="2 3">ORS 1419</strain>
    </source>
</reference>
<organism evidence="2 3">
    <name type="scientific">Phyllobacterium leguminum</name>
    <dbReference type="NCBI Taxonomy" id="314237"/>
    <lineage>
        <taxon>Bacteria</taxon>
        <taxon>Pseudomonadati</taxon>
        <taxon>Pseudomonadota</taxon>
        <taxon>Alphaproteobacteria</taxon>
        <taxon>Hyphomicrobiales</taxon>
        <taxon>Phyllobacteriaceae</taxon>
        <taxon>Phyllobacterium</taxon>
    </lineage>
</organism>
<dbReference type="AlphaFoldDB" id="A0A318TAC5"/>